<comment type="caution">
    <text evidence="2">The sequence shown here is derived from an EMBL/GenBank/DDBJ whole genome shotgun (WGS) entry which is preliminary data.</text>
</comment>
<feature type="chain" id="PRO_5038935981" evidence="1">
    <location>
        <begin position="27"/>
        <end position="150"/>
    </location>
</feature>
<dbReference type="EMBL" id="ABCA03000015">
    <property type="protein sequence ID" value="EDS02063.1"/>
    <property type="molecule type" value="Genomic_DNA"/>
</dbReference>
<dbReference type="AlphaFoldDB" id="B0MJQ7"/>
<proteinExistence type="predicted"/>
<organism evidence="2 3">
    <name type="scientific">[Eubacterium] siraeum DSM 15702</name>
    <dbReference type="NCBI Taxonomy" id="428128"/>
    <lineage>
        <taxon>Bacteria</taxon>
        <taxon>Bacillati</taxon>
        <taxon>Bacillota</taxon>
        <taxon>Clostridia</taxon>
        <taxon>Eubacteriales</taxon>
        <taxon>Oscillospiraceae</taxon>
        <taxon>Oscillospiraceae incertae sedis</taxon>
    </lineage>
</organism>
<keyword evidence="1" id="KW-0732">Signal</keyword>
<gene>
    <name evidence="2" type="ORF">EUBSIR_00034</name>
</gene>
<accession>B0MJQ7</accession>
<evidence type="ECO:0000313" key="2">
    <source>
        <dbReference type="EMBL" id="EDS02063.1"/>
    </source>
</evidence>
<evidence type="ECO:0000313" key="3">
    <source>
        <dbReference type="Proteomes" id="UP000005326"/>
    </source>
</evidence>
<dbReference type="PROSITE" id="PS51257">
    <property type="entry name" value="PROKAR_LIPOPROTEIN"/>
    <property type="match status" value="1"/>
</dbReference>
<protein>
    <submittedName>
        <fullName evidence="2">Uncharacterized protein</fullName>
    </submittedName>
</protein>
<name>B0MJQ7_9FIRM</name>
<sequence length="150" mass="16748">MKIKNRFKKAVAALMLVAMTAISVCACADKSGSDKAGEPGAVQGNYYLDADKSKQYISFNEDNSFRFVGYDFEVLAKDLVGDMIEDKTALAERLDDAYTYRFDKDTNELWFNVLQSDSSDSTEFVVSMQLGGDKQSVTFQDKTYTAIPHN</sequence>
<dbReference type="Proteomes" id="UP000005326">
    <property type="component" value="Unassembled WGS sequence"/>
</dbReference>
<keyword evidence="3" id="KW-1185">Reference proteome</keyword>
<evidence type="ECO:0000256" key="1">
    <source>
        <dbReference type="SAM" id="SignalP"/>
    </source>
</evidence>
<reference evidence="2" key="2">
    <citation type="submission" date="2014-06" db="EMBL/GenBank/DDBJ databases">
        <title>Draft genome sequence of Eubacterium siraeum (DSM 15702).</title>
        <authorList>
            <person name="Sudarsanam P."/>
            <person name="Ley R."/>
            <person name="Guruge J."/>
            <person name="Turnbaugh P.J."/>
            <person name="Mahowald M."/>
            <person name="Liep D."/>
            <person name="Gordon J."/>
        </authorList>
    </citation>
    <scope>NUCLEOTIDE SEQUENCE</scope>
    <source>
        <strain evidence="2">DSM 15702</strain>
    </source>
</reference>
<reference evidence="2" key="1">
    <citation type="submission" date="2007-10" db="EMBL/GenBank/DDBJ databases">
        <authorList>
            <person name="Fulton L."/>
            <person name="Clifton S."/>
            <person name="Fulton B."/>
            <person name="Xu J."/>
            <person name="Minx P."/>
            <person name="Pepin K.H."/>
            <person name="Johnson M."/>
            <person name="Thiruvilangam P."/>
            <person name="Bhonagiri V."/>
            <person name="Nash W.E."/>
            <person name="Mardis E.R."/>
            <person name="Wilson R.K."/>
        </authorList>
    </citation>
    <scope>NUCLEOTIDE SEQUENCE [LARGE SCALE GENOMIC DNA]</scope>
    <source>
        <strain evidence="2">DSM 15702</strain>
    </source>
</reference>
<feature type="signal peptide" evidence="1">
    <location>
        <begin position="1"/>
        <end position="26"/>
    </location>
</feature>